<sequence>MSIQVTAGPRSLVALGLGISDVATLVSLGQRLGNWMTAASGDADFLELLDQDEMDIIRRRGLVDVARFNKQWGTKMALLINGEAEVYEGDVAEQQLEKLGRFTALMVCVVAALDAFAPVELVKSILGNVLLELLRTTDYGADVLKSRYPHRLNSWRSSATLRGLSGRAREIRHDLVKKKLVIGGLMPKGDSEHMVDFVVWLLAESSESYVTPSSDVAGVALCLSQLGIDILSVEGFGQPDLPTSCRLIYNQYAITQAPDDSLRSSRELLSRVPRTTVSLQNPEESLSNFPVDAETGNRCRAAWSIGVRAAQSVACRPLTHLPNTELFYDDDFKYVFYDSGKRPRRTRTEIHTLAWSHAFFANDELYQGLEEIFQHESPTTLAWLLEQTNAEVDPLYSQTRIWNFMMQDAIKINAFTVFQAFFMGYFYSVFLNLVDISPLRIQTVEGAWGYRSPIFLRDVRTSWLPFSARGTTPGLRVVKRESVLSILAALLLGKPELITRKKTTFNQRNWCLGVIEKRALLARSLLKPCRTIREVGCFVMLDVDVSGIPVDTEGLVRPGIPSIQLSKSIEVEAPKSKYPRTIEDATFHIEPDWDGNPENMLLCVRYMGRRVETINPATADVTFLRCVIPPTDWTTEAAIKTSALPLSDIVEWTVPDLLGTNPFPQPSDNTDKVLTVHLSLPGRPRLRYFAAEKYQNRKYDVRVVTNNIQFQEQGRRKPLVIIDGGEPDCSPTADDWAPREILYQVAVMEAAGTIDSNDLSAVRDYDQMLAALSNSETPFQFSGLSPLRWPQFSEGDEQESRGPVLDPAKKRALVRYVSSAEPLKGLTDRGLSEVK</sequence>
<dbReference type="OrthoDB" id="5232280at2759"/>
<gene>
    <name evidence="1" type="ORF">K469DRAFT_706319</name>
</gene>
<protein>
    <submittedName>
        <fullName evidence="1">Uncharacterized protein</fullName>
    </submittedName>
</protein>
<keyword evidence="2" id="KW-1185">Reference proteome</keyword>
<dbReference type="EMBL" id="ML994611">
    <property type="protein sequence ID" value="KAF2194836.1"/>
    <property type="molecule type" value="Genomic_DNA"/>
</dbReference>
<proteinExistence type="predicted"/>
<evidence type="ECO:0000313" key="2">
    <source>
        <dbReference type="Proteomes" id="UP000800200"/>
    </source>
</evidence>
<reference evidence="1" key="1">
    <citation type="journal article" date="2020" name="Stud. Mycol.">
        <title>101 Dothideomycetes genomes: a test case for predicting lifestyles and emergence of pathogens.</title>
        <authorList>
            <person name="Haridas S."/>
            <person name="Albert R."/>
            <person name="Binder M."/>
            <person name="Bloem J."/>
            <person name="Labutti K."/>
            <person name="Salamov A."/>
            <person name="Andreopoulos B."/>
            <person name="Baker S."/>
            <person name="Barry K."/>
            <person name="Bills G."/>
            <person name="Bluhm B."/>
            <person name="Cannon C."/>
            <person name="Castanera R."/>
            <person name="Culley D."/>
            <person name="Daum C."/>
            <person name="Ezra D."/>
            <person name="Gonzalez J."/>
            <person name="Henrissat B."/>
            <person name="Kuo A."/>
            <person name="Liang C."/>
            <person name="Lipzen A."/>
            <person name="Lutzoni F."/>
            <person name="Magnuson J."/>
            <person name="Mondo S."/>
            <person name="Nolan M."/>
            <person name="Ohm R."/>
            <person name="Pangilinan J."/>
            <person name="Park H.-J."/>
            <person name="Ramirez L."/>
            <person name="Alfaro M."/>
            <person name="Sun H."/>
            <person name="Tritt A."/>
            <person name="Yoshinaga Y."/>
            <person name="Zwiers L.-H."/>
            <person name="Turgeon B."/>
            <person name="Goodwin S."/>
            <person name="Spatafora J."/>
            <person name="Crous P."/>
            <person name="Grigoriev I."/>
        </authorList>
    </citation>
    <scope>NUCLEOTIDE SEQUENCE</scope>
    <source>
        <strain evidence="1">CBS 207.26</strain>
    </source>
</reference>
<name>A0A6A6EY39_9PEZI</name>
<accession>A0A6A6EY39</accession>
<dbReference type="Proteomes" id="UP000800200">
    <property type="component" value="Unassembled WGS sequence"/>
</dbReference>
<dbReference type="AlphaFoldDB" id="A0A6A6EY39"/>
<organism evidence="1 2">
    <name type="scientific">Zopfia rhizophila CBS 207.26</name>
    <dbReference type="NCBI Taxonomy" id="1314779"/>
    <lineage>
        <taxon>Eukaryota</taxon>
        <taxon>Fungi</taxon>
        <taxon>Dikarya</taxon>
        <taxon>Ascomycota</taxon>
        <taxon>Pezizomycotina</taxon>
        <taxon>Dothideomycetes</taxon>
        <taxon>Dothideomycetes incertae sedis</taxon>
        <taxon>Zopfiaceae</taxon>
        <taxon>Zopfia</taxon>
    </lineage>
</organism>
<evidence type="ECO:0000313" key="1">
    <source>
        <dbReference type="EMBL" id="KAF2194836.1"/>
    </source>
</evidence>